<reference evidence="1" key="2">
    <citation type="journal article" date="2022" name="New Phytol.">
        <title>Evolutionary transition to the ectomycorrhizal habit in the genomes of a hyperdiverse lineage of mushroom-forming fungi.</title>
        <authorList>
            <person name="Looney B."/>
            <person name="Miyauchi S."/>
            <person name="Morin E."/>
            <person name="Drula E."/>
            <person name="Courty P.E."/>
            <person name="Kohler A."/>
            <person name="Kuo A."/>
            <person name="LaButti K."/>
            <person name="Pangilinan J."/>
            <person name="Lipzen A."/>
            <person name="Riley R."/>
            <person name="Andreopoulos W."/>
            <person name="He G."/>
            <person name="Johnson J."/>
            <person name="Nolan M."/>
            <person name="Tritt A."/>
            <person name="Barry K.W."/>
            <person name="Grigoriev I.V."/>
            <person name="Nagy L.G."/>
            <person name="Hibbett D."/>
            <person name="Henrissat B."/>
            <person name="Matheny P.B."/>
            <person name="Labbe J."/>
            <person name="Martin F.M."/>
        </authorList>
    </citation>
    <scope>NUCLEOTIDE SEQUENCE</scope>
    <source>
        <strain evidence="1">FP105234-sp</strain>
    </source>
</reference>
<dbReference type="EMBL" id="MU276336">
    <property type="protein sequence ID" value="KAI0039222.1"/>
    <property type="molecule type" value="Genomic_DNA"/>
</dbReference>
<comment type="caution">
    <text evidence="1">The sequence shown here is derived from an EMBL/GenBank/DDBJ whole genome shotgun (WGS) entry which is preliminary data.</text>
</comment>
<name>A0ACB8R5T3_9AGAM</name>
<gene>
    <name evidence="1" type="ORF">FA95DRAFT_1043928</name>
</gene>
<evidence type="ECO:0000313" key="2">
    <source>
        <dbReference type="Proteomes" id="UP000814033"/>
    </source>
</evidence>
<accession>A0ACB8R5T3</accession>
<evidence type="ECO:0000313" key="1">
    <source>
        <dbReference type="EMBL" id="KAI0039222.1"/>
    </source>
</evidence>
<sequence length="166" mass="17669">MVTDPFWFNSNADASVISRALQIMPSSTASIAGTAALPSAHTVKSLFFVKGSLHHSMIAARRPRAVAAPHRTYHGVGLLTLLCVEVREGSNERPFGCTHWTDDCRGRRRPAEAAGEAAGGSRQAIGAAQRSRTAPACLCTRSSSGVLLCGSSASDRLFFCTYWMVG</sequence>
<keyword evidence="2" id="KW-1185">Reference proteome</keyword>
<dbReference type="Proteomes" id="UP000814033">
    <property type="component" value="Unassembled WGS sequence"/>
</dbReference>
<reference evidence="1" key="1">
    <citation type="submission" date="2021-02" db="EMBL/GenBank/DDBJ databases">
        <authorList>
            <consortium name="DOE Joint Genome Institute"/>
            <person name="Ahrendt S."/>
            <person name="Looney B.P."/>
            <person name="Miyauchi S."/>
            <person name="Morin E."/>
            <person name="Drula E."/>
            <person name="Courty P.E."/>
            <person name="Chicoki N."/>
            <person name="Fauchery L."/>
            <person name="Kohler A."/>
            <person name="Kuo A."/>
            <person name="Labutti K."/>
            <person name="Pangilinan J."/>
            <person name="Lipzen A."/>
            <person name="Riley R."/>
            <person name="Andreopoulos W."/>
            <person name="He G."/>
            <person name="Johnson J."/>
            <person name="Barry K.W."/>
            <person name="Grigoriev I.V."/>
            <person name="Nagy L."/>
            <person name="Hibbett D."/>
            <person name="Henrissat B."/>
            <person name="Matheny P.B."/>
            <person name="Labbe J."/>
            <person name="Martin F."/>
        </authorList>
    </citation>
    <scope>NUCLEOTIDE SEQUENCE</scope>
    <source>
        <strain evidence="1">FP105234-sp</strain>
    </source>
</reference>
<organism evidence="1 2">
    <name type="scientific">Auriscalpium vulgare</name>
    <dbReference type="NCBI Taxonomy" id="40419"/>
    <lineage>
        <taxon>Eukaryota</taxon>
        <taxon>Fungi</taxon>
        <taxon>Dikarya</taxon>
        <taxon>Basidiomycota</taxon>
        <taxon>Agaricomycotina</taxon>
        <taxon>Agaricomycetes</taxon>
        <taxon>Russulales</taxon>
        <taxon>Auriscalpiaceae</taxon>
        <taxon>Auriscalpium</taxon>
    </lineage>
</organism>
<protein>
    <submittedName>
        <fullName evidence="1">Uncharacterized protein</fullName>
    </submittedName>
</protein>
<proteinExistence type="predicted"/>